<dbReference type="InterPro" id="IPR036412">
    <property type="entry name" value="HAD-like_sf"/>
</dbReference>
<dbReference type="SUPFAM" id="SSF56784">
    <property type="entry name" value="HAD-like"/>
    <property type="match status" value="1"/>
</dbReference>
<dbReference type="PANTHER" id="PTHR46193">
    <property type="entry name" value="6-PHOSPHOGLUCONATE PHOSPHATASE"/>
    <property type="match status" value="1"/>
</dbReference>
<dbReference type="GO" id="GO:0016787">
    <property type="term" value="F:hydrolase activity"/>
    <property type="evidence" value="ECO:0007669"/>
    <property type="project" value="UniProtKB-KW"/>
</dbReference>
<dbReference type="NCBIfam" id="TIGR01509">
    <property type="entry name" value="HAD-SF-IA-v3"/>
    <property type="match status" value="1"/>
</dbReference>
<comment type="cofactor">
    <cofactor evidence="1">
        <name>Mg(2+)</name>
        <dbReference type="ChEBI" id="CHEBI:18420"/>
    </cofactor>
</comment>
<comment type="similarity">
    <text evidence="2">Belongs to the HAD-like hydrolase superfamily. CbbY/CbbZ/Gph/YieH family.</text>
</comment>
<dbReference type="Gene3D" id="3.40.50.1000">
    <property type="entry name" value="HAD superfamily/HAD-like"/>
    <property type="match status" value="1"/>
</dbReference>
<evidence type="ECO:0000256" key="2">
    <source>
        <dbReference type="ARBA" id="ARBA00006171"/>
    </source>
</evidence>
<dbReference type="SFLD" id="SFLDS00003">
    <property type="entry name" value="Haloacid_Dehalogenase"/>
    <property type="match status" value="1"/>
</dbReference>
<dbReference type="InterPro" id="IPR023198">
    <property type="entry name" value="PGP-like_dom2"/>
</dbReference>
<dbReference type="Gene3D" id="1.10.150.240">
    <property type="entry name" value="Putative phosphatase, domain 2"/>
    <property type="match status" value="1"/>
</dbReference>
<evidence type="ECO:0000256" key="3">
    <source>
        <dbReference type="ARBA" id="ARBA00022723"/>
    </source>
</evidence>
<dbReference type="Proteomes" id="UP000188298">
    <property type="component" value="Chromosome"/>
</dbReference>
<dbReference type="InterPro" id="IPR023214">
    <property type="entry name" value="HAD_sf"/>
</dbReference>
<dbReference type="Pfam" id="PF13419">
    <property type="entry name" value="HAD_2"/>
    <property type="match status" value="1"/>
</dbReference>
<evidence type="ECO:0000256" key="4">
    <source>
        <dbReference type="ARBA" id="ARBA00022842"/>
    </source>
</evidence>
<keyword evidence="4" id="KW-0460">Magnesium</keyword>
<dbReference type="InterPro" id="IPR041492">
    <property type="entry name" value="HAD_2"/>
</dbReference>
<dbReference type="AlphaFoldDB" id="A0A1Q2LH17"/>
<dbReference type="InterPro" id="IPR051600">
    <property type="entry name" value="Beta-PGM-like"/>
</dbReference>
<evidence type="ECO:0000256" key="1">
    <source>
        <dbReference type="ARBA" id="ARBA00001946"/>
    </source>
</evidence>
<dbReference type="GO" id="GO:0046872">
    <property type="term" value="F:metal ion binding"/>
    <property type="evidence" value="ECO:0007669"/>
    <property type="project" value="UniProtKB-KW"/>
</dbReference>
<sequence>MAKIKAVIFDMDGVLIEAKDWHYEALNKALGLFGMQISRYDHLVTFDGLPTKKKLEMLSMERNLPQGLHNFINQMKQLYTMQIVYASCKPTFIHEYALSKLKSAGYKLAVCSNSIQATIETMMQKSALLQYLDFYLSNQDVKKPKPDPEIYNKAIGRLQLKPDEVMIIEDNDHGIKAAKATGANVMIVQSVLDVNLDNIQSHIDRFERNAND</sequence>
<proteinExistence type="inferred from homology"/>
<dbReference type="CDD" id="cd07505">
    <property type="entry name" value="HAD_BPGM-like"/>
    <property type="match status" value="1"/>
</dbReference>
<dbReference type="SFLD" id="SFLDG01129">
    <property type="entry name" value="C1.5:_HAD__Beta-PGM__Phosphata"/>
    <property type="match status" value="1"/>
</dbReference>
<gene>
    <name evidence="5" type="ORF">XJ32_05815</name>
</gene>
<dbReference type="EMBL" id="CP019645">
    <property type="protein sequence ID" value="AQQ59683.1"/>
    <property type="molecule type" value="Genomic_DNA"/>
</dbReference>
<dbReference type="PANTHER" id="PTHR46193:SF9">
    <property type="entry name" value="HALOACID DEHALOGENASE-LIKE HYDROLASE DOMAIN-CONTAINING PROTEIN SGPP"/>
    <property type="match status" value="1"/>
</dbReference>
<evidence type="ECO:0000313" key="6">
    <source>
        <dbReference type="Proteomes" id="UP000188298"/>
    </source>
</evidence>
<protein>
    <submittedName>
        <fullName evidence="5">HAD family hydrolase</fullName>
    </submittedName>
</protein>
<organism evidence="5 6">
    <name type="scientific">Helicobacter bilis</name>
    <dbReference type="NCBI Taxonomy" id="37372"/>
    <lineage>
        <taxon>Bacteria</taxon>
        <taxon>Pseudomonadati</taxon>
        <taxon>Campylobacterota</taxon>
        <taxon>Epsilonproteobacteria</taxon>
        <taxon>Campylobacterales</taxon>
        <taxon>Helicobacteraceae</taxon>
        <taxon>Helicobacter</taxon>
    </lineage>
</organism>
<keyword evidence="5" id="KW-0378">Hydrolase</keyword>
<dbReference type="InterPro" id="IPR006439">
    <property type="entry name" value="HAD-SF_hydro_IA"/>
</dbReference>
<evidence type="ECO:0000313" key="5">
    <source>
        <dbReference type="EMBL" id="AQQ59683.1"/>
    </source>
</evidence>
<reference evidence="5 6" key="1">
    <citation type="submission" date="2017-02" db="EMBL/GenBank/DDBJ databases">
        <title>Whole genome sequencing of Helicobacter bilis strain AAQJH.</title>
        <authorList>
            <person name="Conlan S."/>
            <person name="Thomas P.J."/>
            <person name="Mullikin J."/>
            <person name="Palmore T.N."/>
            <person name="Frank K.M."/>
            <person name="Segre J.A."/>
        </authorList>
    </citation>
    <scope>NUCLEOTIDE SEQUENCE [LARGE SCALE GENOMIC DNA]</scope>
    <source>
        <strain evidence="5 6">AAQJH</strain>
    </source>
</reference>
<keyword evidence="3" id="KW-0479">Metal-binding</keyword>
<dbReference type="RefSeq" id="WP_077388653.1">
    <property type="nucleotide sequence ID" value="NZ_CP019645.1"/>
</dbReference>
<name>A0A1Q2LH17_9HELI</name>
<dbReference type="KEGG" id="hbl:XJ32_05815"/>
<accession>A0A1Q2LH17</accession>